<protein>
    <recommendedName>
        <fullName evidence="4">PorV/PorQ family protein</fullName>
    </recommendedName>
</protein>
<dbReference type="AlphaFoldDB" id="A0A4P2VK57"/>
<keyword evidence="1" id="KW-1133">Transmembrane helix</keyword>
<dbReference type="Gene3D" id="2.40.160.60">
    <property type="entry name" value="Outer membrane protein transport protein (OMPP1/FadL/TodX)"/>
    <property type="match status" value="1"/>
</dbReference>
<evidence type="ECO:0000256" key="1">
    <source>
        <dbReference type="SAM" id="Phobius"/>
    </source>
</evidence>
<proteinExistence type="predicted"/>
<keyword evidence="3" id="KW-1185">Reference proteome</keyword>
<reference evidence="2 3" key="1">
    <citation type="submission" date="2018-12" db="EMBL/GenBank/DDBJ databases">
        <title>Rubrispira sanarue gen. nov., sp., nov., a member of the order Silvanigrellales, isolated from a brackish lake in Hamamatsu Japan.</title>
        <authorList>
            <person name="Maejima Y."/>
            <person name="Iino T."/>
            <person name="Muraguchi Y."/>
            <person name="Fukuda K."/>
            <person name="Nojiri H."/>
            <person name="Ohkuma M."/>
            <person name="Moriuchi R."/>
            <person name="Dohra H."/>
            <person name="Kimbara K."/>
            <person name="Shintani M."/>
        </authorList>
    </citation>
    <scope>NUCLEOTIDE SEQUENCE [LARGE SCALE GENOMIC DNA]</scope>
    <source>
        <strain evidence="2 3">RF1110005</strain>
    </source>
</reference>
<organism evidence="2 3">
    <name type="scientific">Fluviispira sanaruensis</name>
    <dbReference type="NCBI Taxonomy" id="2493639"/>
    <lineage>
        <taxon>Bacteria</taxon>
        <taxon>Pseudomonadati</taxon>
        <taxon>Bdellovibrionota</taxon>
        <taxon>Oligoflexia</taxon>
        <taxon>Silvanigrellales</taxon>
        <taxon>Silvanigrellaceae</taxon>
        <taxon>Fluviispira</taxon>
    </lineage>
</organism>
<dbReference type="Proteomes" id="UP000291236">
    <property type="component" value="Chromosome"/>
</dbReference>
<dbReference type="OrthoDB" id="5288699at2"/>
<dbReference type="EMBL" id="AP019368">
    <property type="protein sequence ID" value="BBH51609.1"/>
    <property type="molecule type" value="Genomic_DNA"/>
</dbReference>
<evidence type="ECO:0000313" key="2">
    <source>
        <dbReference type="EMBL" id="BBH51609.1"/>
    </source>
</evidence>
<feature type="transmembrane region" description="Helical" evidence="1">
    <location>
        <begin position="12"/>
        <end position="31"/>
    </location>
</feature>
<keyword evidence="1" id="KW-0472">Membrane</keyword>
<sequence length="401" mass="43807">MKNRFIFSKINIIIVFILLNYNLICRANLIIPPLDLYLDSHSLGMGGAFVGLANDENALFSNPAGIGETDKRDRSKSVVKFATFPNITAAANSFSSSLLGNYFDSNIKYPTKEIENSIENASPNDIVFSRASIFPTVVLSRFQFGFLADTLVTGYTTQYSTPQTSAYTTAANPLTYDRSFSLVTRSQIGPCIGIGIPIPGTNSSFGIGTRYLERASIVSTVEGNSNGFLRESSDATSKSLNKTQGFAFDLGFMLPFKGPWNYKIGLSALDVGNSTYQPVNSSSVKEVEKMNIKAGMSINPSLGKDLGFILSIEGDRINDLRVNDRDKLRVGSELSFGSFNSNDAFLSLRAGYAMRTVSAGIMIRTIFARLEFTTFGEAVQASNGIVVDRRYAFRLTVDLNK</sequence>
<keyword evidence="1" id="KW-0812">Transmembrane</keyword>
<evidence type="ECO:0000313" key="3">
    <source>
        <dbReference type="Proteomes" id="UP000291236"/>
    </source>
</evidence>
<gene>
    <name evidence="2" type="ORF">JCM31447_00240</name>
</gene>
<dbReference type="RefSeq" id="WP_130605326.1">
    <property type="nucleotide sequence ID" value="NZ_AP019368.1"/>
</dbReference>
<accession>A0A4P2VK57</accession>
<dbReference type="KEGG" id="sbf:JCM31447_00240"/>
<name>A0A4P2VK57_FLUSA</name>
<evidence type="ECO:0008006" key="4">
    <source>
        <dbReference type="Google" id="ProtNLM"/>
    </source>
</evidence>